<evidence type="ECO:0000313" key="4">
    <source>
        <dbReference type="Proteomes" id="UP000232875"/>
    </source>
</evidence>
<feature type="compositionally biased region" description="Low complexity" evidence="1">
    <location>
        <begin position="224"/>
        <end position="242"/>
    </location>
</feature>
<dbReference type="SUPFAM" id="SSF57667">
    <property type="entry name" value="beta-beta-alpha zinc fingers"/>
    <property type="match status" value="1"/>
</dbReference>
<dbReference type="GO" id="GO:0003723">
    <property type="term" value="F:RNA binding"/>
    <property type="evidence" value="ECO:0007669"/>
    <property type="project" value="TreeGrafter"/>
</dbReference>
<name>A0A2N1JDR7_9BASI</name>
<dbReference type="OrthoDB" id="191651at2759"/>
<organism evidence="3 4">
    <name type="scientific">Malassezia vespertilionis</name>
    <dbReference type="NCBI Taxonomy" id="2020962"/>
    <lineage>
        <taxon>Eukaryota</taxon>
        <taxon>Fungi</taxon>
        <taxon>Dikarya</taxon>
        <taxon>Basidiomycota</taxon>
        <taxon>Ustilaginomycotina</taxon>
        <taxon>Malasseziomycetes</taxon>
        <taxon>Malasseziales</taxon>
        <taxon>Malasseziaceae</taxon>
        <taxon>Malassezia</taxon>
    </lineage>
</organism>
<dbReference type="PANTHER" id="PTHR13173:SF10">
    <property type="entry name" value="WW DOMAIN-BINDING PROTEIN 4"/>
    <property type="match status" value="1"/>
</dbReference>
<dbReference type="InterPro" id="IPR003604">
    <property type="entry name" value="Matrin/U1-like-C_Znf_C2H2"/>
</dbReference>
<evidence type="ECO:0000313" key="3">
    <source>
        <dbReference type="EMBL" id="PKI84700.1"/>
    </source>
</evidence>
<gene>
    <name evidence="3" type="ORF">MVES_001146</name>
</gene>
<dbReference type="InterPro" id="IPR040023">
    <property type="entry name" value="WBP4"/>
</dbReference>
<feature type="domain" description="U1-type" evidence="2">
    <location>
        <begin position="8"/>
        <end position="43"/>
    </location>
</feature>
<feature type="region of interest" description="Disordered" evidence="1">
    <location>
        <begin position="146"/>
        <end position="271"/>
    </location>
</feature>
<feature type="region of interest" description="Disordered" evidence="1">
    <location>
        <begin position="72"/>
        <end position="92"/>
    </location>
</feature>
<feature type="compositionally biased region" description="Basic residues" evidence="1">
    <location>
        <begin position="251"/>
        <end position="271"/>
    </location>
</feature>
<dbReference type="PANTHER" id="PTHR13173">
    <property type="entry name" value="WW DOMAIN BINDING PROTEIN 4"/>
    <property type="match status" value="1"/>
</dbReference>
<feature type="compositionally biased region" description="Low complexity" evidence="1">
    <location>
        <begin position="155"/>
        <end position="164"/>
    </location>
</feature>
<dbReference type="AlphaFoldDB" id="A0A2N1JDR7"/>
<protein>
    <recommendedName>
        <fullName evidence="2">U1-type domain-containing protein</fullName>
    </recommendedName>
</protein>
<feature type="compositionally biased region" description="Basic and acidic residues" evidence="1">
    <location>
        <begin position="201"/>
        <end position="212"/>
    </location>
</feature>
<accession>A0A2N1JDR7</accession>
<dbReference type="Gene3D" id="3.30.160.60">
    <property type="entry name" value="Classic Zinc Finger"/>
    <property type="match status" value="1"/>
</dbReference>
<dbReference type="InterPro" id="IPR036236">
    <property type="entry name" value="Znf_C2H2_sf"/>
</dbReference>
<reference evidence="3 4" key="1">
    <citation type="submission" date="2017-10" db="EMBL/GenBank/DDBJ databases">
        <title>A novel species of cold-tolerant Malassezia isolated from bats.</title>
        <authorList>
            <person name="Lorch J.M."/>
            <person name="Palmer J.M."/>
            <person name="Vanderwolf K.J."/>
            <person name="Schmidt K.Z."/>
            <person name="Verant M.L."/>
            <person name="Weller T.J."/>
            <person name="Blehert D.S."/>
        </authorList>
    </citation>
    <scope>NUCLEOTIDE SEQUENCE [LARGE SCALE GENOMIC DNA]</scope>
    <source>
        <strain evidence="3 4">NWHC:44797-103</strain>
    </source>
</reference>
<dbReference type="SMART" id="SM00451">
    <property type="entry name" value="ZnF_U1"/>
    <property type="match status" value="1"/>
</dbReference>
<dbReference type="STRING" id="2020962.A0A2N1JDR7"/>
<proteinExistence type="predicted"/>
<dbReference type="Proteomes" id="UP000232875">
    <property type="component" value="Unassembled WGS sequence"/>
</dbReference>
<dbReference type="GO" id="GO:0000398">
    <property type="term" value="P:mRNA splicing, via spliceosome"/>
    <property type="evidence" value="ECO:0007669"/>
    <property type="project" value="InterPro"/>
</dbReference>
<evidence type="ECO:0000259" key="2">
    <source>
        <dbReference type="SMART" id="SM00451"/>
    </source>
</evidence>
<feature type="compositionally biased region" description="Basic and acidic residues" evidence="1">
    <location>
        <begin position="165"/>
        <end position="182"/>
    </location>
</feature>
<keyword evidence="4" id="KW-1185">Reference proteome</keyword>
<evidence type="ECO:0000256" key="1">
    <source>
        <dbReference type="SAM" id="MobiDB-lite"/>
    </source>
</evidence>
<dbReference type="EMBL" id="KZ454988">
    <property type="protein sequence ID" value="PKI84700.1"/>
    <property type="molecule type" value="Genomic_DNA"/>
</dbReference>
<dbReference type="GO" id="GO:0008270">
    <property type="term" value="F:zinc ion binding"/>
    <property type="evidence" value="ECO:0007669"/>
    <property type="project" value="InterPro"/>
</dbReference>
<dbReference type="GO" id="GO:0071011">
    <property type="term" value="C:precatalytic spliceosome"/>
    <property type="evidence" value="ECO:0007669"/>
    <property type="project" value="TreeGrafter"/>
</dbReference>
<sequence length="271" mass="30423">MADVWVSRKKWTCRHCNVTINDDIPSRQHHENGLRHKGNVERALRALYKGNSEKRREEECAQKELQHMERAANKRWHASDVPSVPCSAAPRQKAWNPQDKLAAYTSAASLGVEEKEAEAAYRERFARRKTEARVGEWQTVETVETMETVAEKPEAASAPDAAAPRTDREKAWHFAFRERTVDEMEESADSLPVIAKRRHEVHGEPGELHGRACLETPPRTQDSAPDTLPPAHTDTPAPATFPSSPPSSPHLFKKRKSRSGTAKKVRSGAFA</sequence>